<evidence type="ECO:0000313" key="2">
    <source>
        <dbReference type="EMBL" id="MCE4536704.1"/>
    </source>
</evidence>
<dbReference type="NCBIfam" id="TIGR02595">
    <property type="entry name" value="PEP_CTERM"/>
    <property type="match status" value="1"/>
</dbReference>
<dbReference type="RefSeq" id="WP_233390245.1">
    <property type="nucleotide sequence ID" value="NZ_JAJTWT010000002.1"/>
</dbReference>
<organism evidence="2 3">
    <name type="scientific">Pelomonas caseinilytica</name>
    <dbReference type="NCBI Taxonomy" id="2906763"/>
    <lineage>
        <taxon>Bacteria</taxon>
        <taxon>Pseudomonadati</taxon>
        <taxon>Pseudomonadota</taxon>
        <taxon>Betaproteobacteria</taxon>
        <taxon>Burkholderiales</taxon>
        <taxon>Sphaerotilaceae</taxon>
        <taxon>Roseateles</taxon>
    </lineage>
</organism>
<protein>
    <submittedName>
        <fullName evidence="2">PEP-CTERM sorting domain-containing protein</fullName>
    </submittedName>
</protein>
<evidence type="ECO:0000313" key="3">
    <source>
        <dbReference type="Proteomes" id="UP001201463"/>
    </source>
</evidence>
<keyword evidence="1" id="KW-0732">Signal</keyword>
<dbReference type="InterPro" id="IPR013424">
    <property type="entry name" value="Ice-binding_C"/>
</dbReference>
<feature type="signal peptide" evidence="1">
    <location>
        <begin position="1"/>
        <end position="22"/>
    </location>
</feature>
<sequence length="311" mass="32472">MMKLSRLFTAAATVLAMGSALASPIALQPGPVYVQFNNMEQAGLINTSGFANTYLGKLDGADRSLTTGSNEFNWGVFNVSSVQAGGVATDHTDISGGTTYFADGLSGGQIHGIFYGFQLNCANPVGCTKLTGGYIDLYWTDGNGLITNSDLNGNYSFANRTGFNQMGKFTAGTLLARLGYQAGAITGDTTTTVTSSVDPLNFSGVGLADGFASVMDVNGDGVIDAADGAWASVLDSNWFYTDPTGTGAIAKRDLRFSTFYQNLDKWDNGPAVQGLRSNDPARAFALPEPGSVTLVGLALLGLGAARRRRQG</sequence>
<comment type="caution">
    <text evidence="2">The sequence shown here is derived from an EMBL/GenBank/DDBJ whole genome shotgun (WGS) entry which is preliminary data.</text>
</comment>
<gene>
    <name evidence="2" type="ORF">LXT12_05500</name>
</gene>
<proteinExistence type="predicted"/>
<keyword evidence="3" id="KW-1185">Reference proteome</keyword>
<accession>A0ABS8X7U2</accession>
<name>A0ABS8X7U2_9BURK</name>
<dbReference type="Proteomes" id="UP001201463">
    <property type="component" value="Unassembled WGS sequence"/>
</dbReference>
<reference evidence="2 3" key="1">
    <citation type="submission" date="2021-12" db="EMBL/GenBank/DDBJ databases">
        <title>Genome seq of p7.</title>
        <authorList>
            <person name="Seo T."/>
        </authorList>
    </citation>
    <scope>NUCLEOTIDE SEQUENCE [LARGE SCALE GENOMIC DNA]</scope>
    <source>
        <strain evidence="2 3">P7</strain>
    </source>
</reference>
<feature type="chain" id="PRO_5046073171" evidence="1">
    <location>
        <begin position="23"/>
        <end position="311"/>
    </location>
</feature>
<dbReference type="EMBL" id="JAJTWT010000002">
    <property type="protein sequence ID" value="MCE4536704.1"/>
    <property type="molecule type" value="Genomic_DNA"/>
</dbReference>
<evidence type="ECO:0000256" key="1">
    <source>
        <dbReference type="SAM" id="SignalP"/>
    </source>
</evidence>